<dbReference type="Pfam" id="PF17899">
    <property type="entry name" value="Peptidase_M61_N"/>
    <property type="match status" value="1"/>
</dbReference>
<dbReference type="Gene3D" id="2.60.40.3650">
    <property type="match status" value="1"/>
</dbReference>
<feature type="chain" id="PRO_5020899097" evidence="1">
    <location>
        <begin position="20"/>
        <end position="604"/>
    </location>
</feature>
<dbReference type="Pfam" id="PF05299">
    <property type="entry name" value="Peptidase_M61"/>
    <property type="match status" value="1"/>
</dbReference>
<reference evidence="5 6" key="1">
    <citation type="submission" date="2019-02" db="EMBL/GenBank/DDBJ databases">
        <title>Genomic Encyclopedia of Type Strains, Phase IV (KMG-IV): sequencing the most valuable type-strain genomes for metagenomic binning, comparative biology and taxonomic classification.</title>
        <authorList>
            <person name="Goeker M."/>
        </authorList>
    </citation>
    <scope>NUCLEOTIDE SEQUENCE [LARGE SCALE GENOMIC DNA]</scope>
    <source>
        <strain evidence="5 6">DSM 18116</strain>
    </source>
</reference>
<organism evidence="5 6">
    <name type="scientific">Pseudobacter ginsenosidimutans</name>
    <dbReference type="NCBI Taxonomy" id="661488"/>
    <lineage>
        <taxon>Bacteria</taxon>
        <taxon>Pseudomonadati</taxon>
        <taxon>Bacteroidota</taxon>
        <taxon>Chitinophagia</taxon>
        <taxon>Chitinophagales</taxon>
        <taxon>Chitinophagaceae</taxon>
        <taxon>Pseudobacter</taxon>
    </lineage>
</organism>
<accession>A0A4Q7MAS5</accession>
<name>A0A4Q7MAS5_9BACT</name>
<dbReference type="EMBL" id="SGXA01000006">
    <property type="protein sequence ID" value="RZS65096.1"/>
    <property type="molecule type" value="Genomic_DNA"/>
</dbReference>
<evidence type="ECO:0000259" key="3">
    <source>
        <dbReference type="Pfam" id="PF13180"/>
    </source>
</evidence>
<dbReference type="GO" id="GO:0006508">
    <property type="term" value="P:proteolysis"/>
    <property type="evidence" value="ECO:0007669"/>
    <property type="project" value="UniProtKB-KW"/>
</dbReference>
<evidence type="ECO:0000259" key="2">
    <source>
        <dbReference type="Pfam" id="PF05299"/>
    </source>
</evidence>
<dbReference type="RefSeq" id="WP_130544335.1">
    <property type="nucleotide sequence ID" value="NZ_CP042431.1"/>
</dbReference>
<feature type="domain" description="Peptidase M61 catalytic" evidence="2">
    <location>
        <begin position="286"/>
        <end position="404"/>
    </location>
</feature>
<keyword evidence="1" id="KW-0732">Signal</keyword>
<sequence>MKKSLSLFFFLLVIASLQAQQISYSVSFPNITHHEAQISLNVTGIGTKQKTAVFRMSRSSPGRYATHEFGKNVYDVKAFGKNNKPLTITRTDGDVYEVQHTDGQIRLEYTLYANHPDGTYAGIDATSIHFNMPAAFMWIKGYDKTPISVKFNIPEGKQWSIATQLKPTNDSTAFTAPGLQYFMDSPTKIGSLTWKEWSLTNPSGKSYRIRFAFEGSSSDSLLTAFTNKVKRITEQSMAVYGELPDFDHGTYTFIASINPWVKGDGMEHRNSTVISIPINFDGNNELLDVFAHEFFHCWNVERIRPKTLEPFNFEKSNMSNELWFAEGFTQYYGDLLTERAGCMSEEDYLRVMGSLINTKVNTQGAKRFSPVEVSRHAVFVDAGVAIDKSNYVNMYTSYYPYGAAIALALDLELRSRFNNLTLDNYMTAVWKKYGKTEIPYNVDGLQDVLAQLTGNKQFASDFFSKYIKGHEPLDYAPLLEKAGLLLKRSNEGKAWVGNVQWRDGANSLTIASNTVNGTPLYNAGLDVDDQILSLNGKPLRKQSDLTELLKSHKPGDRLDIEYDHRGSKTSTKIVLAENPAFIVVPAEKANAAAVEFRKKLLGSR</sequence>
<dbReference type="InterPro" id="IPR001478">
    <property type="entry name" value="PDZ"/>
</dbReference>
<dbReference type="SUPFAM" id="SSF55486">
    <property type="entry name" value="Metalloproteases ('zincins'), catalytic domain"/>
    <property type="match status" value="1"/>
</dbReference>
<protein>
    <submittedName>
        <fullName evidence="5">Putative metalloprotease with PDZ domain</fullName>
    </submittedName>
</protein>
<evidence type="ECO:0000259" key="4">
    <source>
        <dbReference type="Pfam" id="PF17899"/>
    </source>
</evidence>
<feature type="domain" description="PDZ" evidence="3">
    <location>
        <begin position="509"/>
        <end position="573"/>
    </location>
</feature>
<gene>
    <name evidence="5" type="ORF">EV199_5851</name>
</gene>
<dbReference type="InterPro" id="IPR024191">
    <property type="entry name" value="Peptidase_M61"/>
</dbReference>
<dbReference type="Pfam" id="PF13180">
    <property type="entry name" value="PDZ_2"/>
    <property type="match status" value="1"/>
</dbReference>
<evidence type="ECO:0000313" key="5">
    <source>
        <dbReference type="EMBL" id="RZS65096.1"/>
    </source>
</evidence>
<evidence type="ECO:0000256" key="1">
    <source>
        <dbReference type="SAM" id="SignalP"/>
    </source>
</evidence>
<dbReference type="InterPro" id="IPR027268">
    <property type="entry name" value="Peptidase_M4/M1_CTD_sf"/>
</dbReference>
<dbReference type="InterPro" id="IPR036034">
    <property type="entry name" value="PDZ_sf"/>
</dbReference>
<dbReference type="InterPro" id="IPR007963">
    <property type="entry name" value="Peptidase_M61_catalytic"/>
</dbReference>
<feature type="domain" description="Peptidase M61 N-terminal" evidence="4">
    <location>
        <begin position="23"/>
        <end position="190"/>
    </location>
</feature>
<dbReference type="Gene3D" id="2.30.42.10">
    <property type="match status" value="1"/>
</dbReference>
<dbReference type="AlphaFoldDB" id="A0A4Q7MAS5"/>
<dbReference type="GO" id="GO:0008237">
    <property type="term" value="F:metallopeptidase activity"/>
    <property type="evidence" value="ECO:0007669"/>
    <property type="project" value="UniProtKB-KW"/>
</dbReference>
<dbReference type="InterPro" id="IPR040756">
    <property type="entry name" value="Peptidase_M61_N"/>
</dbReference>
<feature type="signal peptide" evidence="1">
    <location>
        <begin position="1"/>
        <end position="19"/>
    </location>
</feature>
<dbReference type="SUPFAM" id="SSF50156">
    <property type="entry name" value="PDZ domain-like"/>
    <property type="match status" value="1"/>
</dbReference>
<keyword evidence="6" id="KW-1185">Reference proteome</keyword>
<keyword evidence="5" id="KW-0482">Metalloprotease</keyword>
<dbReference type="Gene3D" id="1.10.390.10">
    <property type="entry name" value="Neutral Protease Domain 2"/>
    <property type="match status" value="1"/>
</dbReference>
<dbReference type="OrthoDB" id="9778516at2"/>
<evidence type="ECO:0000313" key="6">
    <source>
        <dbReference type="Proteomes" id="UP000293874"/>
    </source>
</evidence>
<keyword evidence="5" id="KW-0645">Protease</keyword>
<comment type="caution">
    <text evidence="5">The sequence shown here is derived from an EMBL/GenBank/DDBJ whole genome shotgun (WGS) entry which is preliminary data.</text>
</comment>
<keyword evidence="5" id="KW-0378">Hydrolase</keyword>
<dbReference type="PIRSF" id="PIRSF016493">
    <property type="entry name" value="Glycyl_aminpptds"/>
    <property type="match status" value="1"/>
</dbReference>
<proteinExistence type="predicted"/>
<dbReference type="Proteomes" id="UP000293874">
    <property type="component" value="Unassembled WGS sequence"/>
</dbReference>